<dbReference type="NCBIfam" id="NF038402">
    <property type="entry name" value="TroA_like"/>
    <property type="match status" value="1"/>
</dbReference>
<accession>A0A9X3F2M2</accession>
<dbReference type="InterPro" id="IPR002491">
    <property type="entry name" value="ABC_transptr_periplasmic_BD"/>
</dbReference>
<evidence type="ECO:0000313" key="6">
    <source>
        <dbReference type="Proteomes" id="UP001145087"/>
    </source>
</evidence>
<proteinExistence type="predicted"/>
<feature type="coiled-coil region" evidence="2">
    <location>
        <begin position="131"/>
        <end position="158"/>
    </location>
</feature>
<sequence>MIKKILFGILLMAFTGIQAIAQKVERVVSLTPSITENIYMIGAQNKLVGCTSYCTEAVKDGVQQVGSTVEVNVEKVLAQQPDLVLAMELTKPQDIATIRKLGIKVEIIRTPKNFDEICTQTLALGKLVGHSAEAEQVVQSAKTTVEAIRRKANKLDRSKIFFQIGAKPIFTVLENTFMNDFITLCNGENIAEGMTKGTITRESVLLKNPDVIVIAEMGGFGKDEQKVWYTYESISAVKNNKVFLISSETSCSPTPANFVSALQDVYQFVSE</sequence>
<keyword evidence="5" id="KW-0675">Receptor</keyword>
<evidence type="ECO:0000256" key="1">
    <source>
        <dbReference type="ARBA" id="ARBA00022729"/>
    </source>
</evidence>
<evidence type="ECO:0000256" key="2">
    <source>
        <dbReference type="SAM" id="Coils"/>
    </source>
</evidence>
<evidence type="ECO:0000256" key="3">
    <source>
        <dbReference type="SAM" id="SignalP"/>
    </source>
</evidence>
<dbReference type="PANTHER" id="PTHR30535:SF34">
    <property type="entry name" value="MOLYBDATE-BINDING PROTEIN MOLA"/>
    <property type="match status" value="1"/>
</dbReference>
<dbReference type="PROSITE" id="PS50983">
    <property type="entry name" value="FE_B12_PBP"/>
    <property type="match status" value="1"/>
</dbReference>
<keyword evidence="2" id="KW-0175">Coiled coil</keyword>
<dbReference type="SUPFAM" id="SSF53807">
    <property type="entry name" value="Helical backbone' metal receptor"/>
    <property type="match status" value="1"/>
</dbReference>
<evidence type="ECO:0000313" key="5">
    <source>
        <dbReference type="EMBL" id="MCY1718727.1"/>
    </source>
</evidence>
<dbReference type="PANTHER" id="PTHR30535">
    <property type="entry name" value="VITAMIN B12-BINDING PROTEIN"/>
    <property type="match status" value="1"/>
</dbReference>
<dbReference type="Pfam" id="PF01497">
    <property type="entry name" value="Peripla_BP_2"/>
    <property type="match status" value="1"/>
</dbReference>
<dbReference type="InterPro" id="IPR054828">
    <property type="entry name" value="Vit_B12_bind_prot"/>
</dbReference>
<feature type="domain" description="Fe/B12 periplasmic-binding" evidence="4">
    <location>
        <begin position="26"/>
        <end position="271"/>
    </location>
</feature>
<dbReference type="InterPro" id="IPR050902">
    <property type="entry name" value="ABC_Transporter_SBP"/>
</dbReference>
<dbReference type="AlphaFoldDB" id="A0A9X3F2M2"/>
<keyword evidence="6" id="KW-1185">Reference proteome</keyword>
<feature type="signal peptide" evidence="3">
    <location>
        <begin position="1"/>
        <end position="21"/>
    </location>
</feature>
<dbReference type="EMBL" id="JAPOHD010000001">
    <property type="protein sequence ID" value="MCY1718727.1"/>
    <property type="molecule type" value="Genomic_DNA"/>
</dbReference>
<dbReference type="RefSeq" id="WP_343331065.1">
    <property type="nucleotide sequence ID" value="NZ_JAPOHD010000001.1"/>
</dbReference>
<feature type="chain" id="PRO_5040966974" evidence="3">
    <location>
        <begin position="22"/>
        <end position="271"/>
    </location>
</feature>
<gene>
    <name evidence="5" type="ORF">OU798_00130</name>
</gene>
<name>A0A9X3F2M2_9BACT</name>
<keyword evidence="1 3" id="KW-0732">Signal</keyword>
<protein>
    <submittedName>
        <fullName evidence="5">Helical backbone metal receptor</fullName>
    </submittedName>
</protein>
<evidence type="ECO:0000259" key="4">
    <source>
        <dbReference type="PROSITE" id="PS50983"/>
    </source>
</evidence>
<comment type="caution">
    <text evidence="5">The sequence shown here is derived from an EMBL/GenBank/DDBJ whole genome shotgun (WGS) entry which is preliminary data.</text>
</comment>
<organism evidence="5 6">
    <name type="scientific">Draconibacterium aestuarii</name>
    <dbReference type="NCBI Taxonomy" id="2998507"/>
    <lineage>
        <taxon>Bacteria</taxon>
        <taxon>Pseudomonadati</taxon>
        <taxon>Bacteroidota</taxon>
        <taxon>Bacteroidia</taxon>
        <taxon>Marinilabiliales</taxon>
        <taxon>Prolixibacteraceae</taxon>
        <taxon>Draconibacterium</taxon>
    </lineage>
</organism>
<dbReference type="Proteomes" id="UP001145087">
    <property type="component" value="Unassembled WGS sequence"/>
</dbReference>
<dbReference type="Gene3D" id="3.40.50.1980">
    <property type="entry name" value="Nitrogenase molybdenum iron protein domain"/>
    <property type="match status" value="2"/>
</dbReference>
<reference evidence="5" key="1">
    <citation type="submission" date="2022-11" db="EMBL/GenBank/DDBJ databases">
        <title>Marilongibacter aestuarii gen. nov., sp. nov., isolated from tidal flat sediment.</title>
        <authorList>
            <person name="Jiayan W."/>
        </authorList>
    </citation>
    <scope>NUCLEOTIDE SEQUENCE</scope>
    <source>
        <strain evidence="5">Z1-6</strain>
    </source>
</reference>